<dbReference type="Pfam" id="PF08664">
    <property type="entry name" value="YcbB"/>
    <property type="match status" value="1"/>
</dbReference>
<organism evidence="3 4">
    <name type="scientific">Limosilactobacillus pontis</name>
    <dbReference type="NCBI Taxonomy" id="35787"/>
    <lineage>
        <taxon>Bacteria</taxon>
        <taxon>Bacillati</taxon>
        <taxon>Bacillota</taxon>
        <taxon>Bacilli</taxon>
        <taxon>Lactobacillales</taxon>
        <taxon>Lactobacillaceae</taxon>
        <taxon>Limosilactobacillus</taxon>
    </lineage>
</organism>
<evidence type="ECO:0000313" key="4">
    <source>
        <dbReference type="Proteomes" id="UP000239920"/>
    </source>
</evidence>
<dbReference type="PANTHER" id="PTHR43228">
    <property type="entry name" value="TWO-COMPONENT RESPONSE REGULATOR"/>
    <property type="match status" value="1"/>
</dbReference>
<dbReference type="PROSITE" id="PS50110">
    <property type="entry name" value="RESPONSE_REGULATORY"/>
    <property type="match status" value="1"/>
</dbReference>
<dbReference type="OrthoDB" id="9780153at2"/>
<dbReference type="InterPro" id="IPR011006">
    <property type="entry name" value="CheY-like_superfamily"/>
</dbReference>
<dbReference type="EMBL" id="PNFV01000006">
    <property type="protein sequence ID" value="PMB82367.1"/>
    <property type="molecule type" value="Genomic_DNA"/>
</dbReference>
<dbReference type="SUPFAM" id="SSF52172">
    <property type="entry name" value="CheY-like"/>
    <property type="match status" value="1"/>
</dbReference>
<protein>
    <recommendedName>
        <fullName evidence="2">Response regulatory domain-containing protein</fullName>
    </recommendedName>
</protein>
<dbReference type="SMART" id="SM00448">
    <property type="entry name" value="REC"/>
    <property type="match status" value="1"/>
</dbReference>
<sequence length="281" mass="32006">MKFYLVDDEQSILYVLQNIIEQNYDDEVVGMSSDPQKAINEIQLRDVDIVLVDLLMPEISGIELIQTVKAFNPQIRFIVISKTQDSDMRAKAYQAGIEFFISKPLNIIEAKSVIKKVEQNIQMSTQLSSISSVVNKFNAQLNSVPTKQNTPTDRAAMILKALGMSSERGTNDILRVIKIMESHQQNYRSLDIIAILGISSHEKKIMEQRMRRAIKVGLMNLSNQLIDNPYDERLSAHANNLFGYENVHAQMLCQQGKQQTGGRVVIQKFMDGLLDEEFFYE</sequence>
<dbReference type="InterPro" id="IPR052048">
    <property type="entry name" value="ST_Response_Regulator"/>
</dbReference>
<gene>
    <name evidence="3" type="ORF">CK797_06185</name>
</gene>
<dbReference type="AlphaFoldDB" id="A0A2J6NM20"/>
<keyword evidence="1" id="KW-0597">Phosphoprotein</keyword>
<dbReference type="GO" id="GO:0000160">
    <property type="term" value="P:phosphorelay signal transduction system"/>
    <property type="evidence" value="ECO:0007669"/>
    <property type="project" value="InterPro"/>
</dbReference>
<dbReference type="InterPro" id="IPR001789">
    <property type="entry name" value="Sig_transdc_resp-reg_receiver"/>
</dbReference>
<dbReference type="Gene3D" id="3.40.50.2300">
    <property type="match status" value="1"/>
</dbReference>
<dbReference type="Pfam" id="PF00072">
    <property type="entry name" value="Response_reg"/>
    <property type="match status" value="1"/>
</dbReference>
<accession>A0A2J6NM20</accession>
<name>A0A2J6NM20_9LACO</name>
<feature type="domain" description="Response regulatory" evidence="2">
    <location>
        <begin position="2"/>
        <end position="118"/>
    </location>
</feature>
<comment type="caution">
    <text evidence="3">The sequence shown here is derived from an EMBL/GenBank/DDBJ whole genome shotgun (WGS) entry which is preliminary data.</text>
</comment>
<reference evidence="3 4" key="1">
    <citation type="submission" date="2017-09" db="EMBL/GenBank/DDBJ databases">
        <title>Bacterial strain isolated from the female urinary microbiota.</title>
        <authorList>
            <person name="Thomas-White K."/>
            <person name="Kumar N."/>
            <person name="Forster S."/>
            <person name="Putonti C."/>
            <person name="Lawley T."/>
            <person name="Wolfe A.J."/>
        </authorList>
    </citation>
    <scope>NUCLEOTIDE SEQUENCE [LARGE SCALE GENOMIC DNA]</scope>
    <source>
        <strain evidence="3 4">UMB0683</strain>
    </source>
</reference>
<dbReference type="PANTHER" id="PTHR43228:SF8">
    <property type="entry name" value="TRANSCRIPTIONAL REGULATORY PROTEIN GLNL"/>
    <property type="match status" value="1"/>
</dbReference>
<evidence type="ECO:0000313" key="3">
    <source>
        <dbReference type="EMBL" id="PMB82367.1"/>
    </source>
</evidence>
<proteinExistence type="predicted"/>
<dbReference type="InterPro" id="IPR013972">
    <property type="entry name" value="YcbB"/>
</dbReference>
<dbReference type="Proteomes" id="UP000239920">
    <property type="component" value="Unassembled WGS sequence"/>
</dbReference>
<evidence type="ECO:0000256" key="1">
    <source>
        <dbReference type="PROSITE-ProRule" id="PRU00169"/>
    </source>
</evidence>
<dbReference type="RefSeq" id="WP_104688891.1">
    <property type="nucleotide sequence ID" value="NZ_JBKTHY010000005.1"/>
</dbReference>
<feature type="modified residue" description="4-aspartylphosphate" evidence="1">
    <location>
        <position position="53"/>
    </location>
</feature>
<evidence type="ECO:0000259" key="2">
    <source>
        <dbReference type="PROSITE" id="PS50110"/>
    </source>
</evidence>